<accession>A0ABQ9A4R6</accession>
<name>A0ABQ9A4R6_9ROSI</name>
<reference evidence="1" key="1">
    <citation type="submission" date="2022-10" db="EMBL/GenBank/DDBJ databases">
        <authorList>
            <person name="Hyden B.L."/>
            <person name="Feng K."/>
            <person name="Yates T."/>
            <person name="Jawdy S."/>
            <person name="Smart L.B."/>
            <person name="Muchero W."/>
        </authorList>
    </citation>
    <scope>NUCLEOTIDE SEQUENCE</scope>
    <source>
        <tissue evidence="1">Shoot tip</tissue>
    </source>
</reference>
<dbReference type="EMBL" id="JAPFFI010000023">
    <property type="protein sequence ID" value="KAJ6322951.1"/>
    <property type="molecule type" value="Genomic_DNA"/>
</dbReference>
<evidence type="ECO:0000313" key="1">
    <source>
        <dbReference type="EMBL" id="KAJ6322951.1"/>
    </source>
</evidence>
<dbReference type="Proteomes" id="UP001141253">
    <property type="component" value="Chromosome 8"/>
</dbReference>
<gene>
    <name evidence="1" type="ORF">OIU77_012726</name>
</gene>
<proteinExistence type="predicted"/>
<organism evidence="1 2">
    <name type="scientific">Salix suchowensis</name>
    <dbReference type="NCBI Taxonomy" id="1278906"/>
    <lineage>
        <taxon>Eukaryota</taxon>
        <taxon>Viridiplantae</taxon>
        <taxon>Streptophyta</taxon>
        <taxon>Embryophyta</taxon>
        <taxon>Tracheophyta</taxon>
        <taxon>Spermatophyta</taxon>
        <taxon>Magnoliopsida</taxon>
        <taxon>eudicotyledons</taxon>
        <taxon>Gunneridae</taxon>
        <taxon>Pentapetalae</taxon>
        <taxon>rosids</taxon>
        <taxon>fabids</taxon>
        <taxon>Malpighiales</taxon>
        <taxon>Salicaceae</taxon>
        <taxon>Saliceae</taxon>
        <taxon>Salix</taxon>
    </lineage>
</organism>
<protein>
    <submittedName>
        <fullName evidence="1">Uncharacterized protein</fullName>
    </submittedName>
</protein>
<evidence type="ECO:0000313" key="2">
    <source>
        <dbReference type="Proteomes" id="UP001141253"/>
    </source>
</evidence>
<keyword evidence="2" id="KW-1185">Reference proteome</keyword>
<comment type="caution">
    <text evidence="1">The sequence shown here is derived from an EMBL/GenBank/DDBJ whole genome shotgun (WGS) entry which is preliminary data.</text>
</comment>
<reference evidence="1" key="2">
    <citation type="journal article" date="2023" name="Int. J. Mol. Sci.">
        <title>De Novo Assembly and Annotation of 11 Diverse Shrub Willow (Salix) Genomes Reveals Novel Gene Organization in Sex-Linked Regions.</title>
        <authorList>
            <person name="Hyden B."/>
            <person name="Feng K."/>
            <person name="Yates T.B."/>
            <person name="Jawdy S."/>
            <person name="Cereghino C."/>
            <person name="Smart L.B."/>
            <person name="Muchero W."/>
        </authorList>
    </citation>
    <scope>NUCLEOTIDE SEQUENCE</scope>
    <source>
        <tissue evidence="1">Shoot tip</tissue>
    </source>
</reference>
<sequence length="79" mass="9115">MRLRHSIKQEMGSQWLDAYREPPPLLSSDFPYLSIRLQSSSRLSLSPFPYSPSRVKIQPPGNDQSTLCLLDTMHITLRK</sequence>